<organism evidence="1 2">
    <name type="scientific">Sodiomyces alkalinus (strain CBS 110278 / VKM F-3762 / F11)</name>
    <name type="common">Alkaliphilic filamentous fungus</name>
    <dbReference type="NCBI Taxonomy" id="1314773"/>
    <lineage>
        <taxon>Eukaryota</taxon>
        <taxon>Fungi</taxon>
        <taxon>Dikarya</taxon>
        <taxon>Ascomycota</taxon>
        <taxon>Pezizomycotina</taxon>
        <taxon>Sordariomycetes</taxon>
        <taxon>Hypocreomycetidae</taxon>
        <taxon>Glomerellales</taxon>
        <taxon>Plectosphaerellaceae</taxon>
        <taxon>Sodiomyces</taxon>
    </lineage>
</organism>
<proteinExistence type="predicted"/>
<reference evidence="1 2" key="1">
    <citation type="journal article" date="2018" name="Mol. Ecol.">
        <title>The obligate alkalophilic soda-lake fungus Sodiomyces alkalinus has shifted to a protein diet.</title>
        <authorList>
            <person name="Grum-Grzhimaylo A.A."/>
            <person name="Falkoski D.L."/>
            <person name="van den Heuvel J."/>
            <person name="Valero-Jimenez C.A."/>
            <person name="Min B."/>
            <person name="Choi I.G."/>
            <person name="Lipzen A."/>
            <person name="Daum C.G."/>
            <person name="Aanen D.K."/>
            <person name="Tsang A."/>
            <person name="Henrissat B."/>
            <person name="Bilanenko E.N."/>
            <person name="de Vries R.P."/>
            <person name="van Kan J.A.L."/>
            <person name="Grigoriev I.V."/>
            <person name="Debets A.J.M."/>
        </authorList>
    </citation>
    <scope>NUCLEOTIDE SEQUENCE [LARGE SCALE GENOMIC DNA]</scope>
    <source>
        <strain evidence="1 2">F11</strain>
    </source>
</reference>
<gene>
    <name evidence="1" type="ORF">SODALDRAFT_381474</name>
</gene>
<evidence type="ECO:0000313" key="2">
    <source>
        <dbReference type="Proteomes" id="UP000272025"/>
    </source>
</evidence>
<sequence length="293" mass="32217">MSPARFLCAKMLVLCSVYKNLFNGDLNPGLQRDQLYLHKISHENTYSFHPMPDGSFCMLWPGSSKAILRRVELAGTVPCNMPSFILDAVGAGPRHFYQPSGTADGQMPLSQKNSPRPRFAACTRLSVQIILVRLEPPDYESTDGGGSLLPCKVTLGLTHIHTDLTTLWNGLHPGDSRPRPAASHDRTDSTIESTPLYIPYLTSSGLGPMKRSRDGRAARWDELDAPFAAGVCLVYHPRLRHATAVEESGAQEMSSANEQLVALGPAFYDICRTRSLGVCGLYTRLCPSEWRGE</sequence>
<dbReference type="AlphaFoldDB" id="A0A3N2PLR7"/>
<protein>
    <submittedName>
        <fullName evidence="1">Uncharacterized protein</fullName>
    </submittedName>
</protein>
<dbReference type="RefSeq" id="XP_028463102.1">
    <property type="nucleotide sequence ID" value="XM_028615168.1"/>
</dbReference>
<keyword evidence="2" id="KW-1185">Reference proteome</keyword>
<dbReference type="Proteomes" id="UP000272025">
    <property type="component" value="Unassembled WGS sequence"/>
</dbReference>
<evidence type="ECO:0000313" key="1">
    <source>
        <dbReference type="EMBL" id="ROT35296.1"/>
    </source>
</evidence>
<dbReference type="GeneID" id="39583645"/>
<dbReference type="EMBL" id="ML119061">
    <property type="protein sequence ID" value="ROT35296.1"/>
    <property type="molecule type" value="Genomic_DNA"/>
</dbReference>
<name>A0A3N2PLR7_SODAK</name>
<accession>A0A3N2PLR7</accession>